<dbReference type="InParanoid" id="A0A0D1BZ70"/>
<dbReference type="KEGG" id="uma:UMAG_11159"/>
<sequence>MQERICSNQNSPRSLLCMNLCLRLMLRRLRTCTRKFFFFFFFFFFLALHPAFPFRRVGPRRKSSTEQHAPSDPQTSLSDRAPDDLARAKISGKGPSSDVGLCHAEVGKVGRECFGVHITYLPSMIQKHKCSIYMQTFL</sequence>
<dbReference type="EMBL" id="CM003154">
    <property type="protein sequence ID" value="KIS67037.1"/>
    <property type="molecule type" value="Genomic_DNA"/>
</dbReference>
<accession>A0A0D1BZ70</accession>
<gene>
    <name evidence="2" type="ORF">UMAG_11159</name>
</gene>
<feature type="region of interest" description="Disordered" evidence="1">
    <location>
        <begin position="58"/>
        <end position="82"/>
    </location>
</feature>
<keyword evidence="3" id="KW-1185">Reference proteome</keyword>
<evidence type="ECO:0000313" key="3">
    <source>
        <dbReference type="Proteomes" id="UP000000561"/>
    </source>
</evidence>
<dbReference type="Proteomes" id="UP000000561">
    <property type="component" value="Chromosome 15"/>
</dbReference>
<dbReference type="GeneID" id="23567073"/>
<name>A0A0D1BZ70_MYCMD</name>
<feature type="compositionally biased region" description="Polar residues" evidence="1">
    <location>
        <begin position="66"/>
        <end position="78"/>
    </location>
</feature>
<proteinExistence type="predicted"/>
<reference evidence="2 3" key="1">
    <citation type="journal article" date="2006" name="Nature">
        <title>Insights from the genome of the biotrophic fungal plant pathogen Ustilago maydis.</title>
        <authorList>
            <person name="Kamper J."/>
            <person name="Kahmann R."/>
            <person name="Bolker M."/>
            <person name="Ma L.J."/>
            <person name="Brefort T."/>
            <person name="Saville B.J."/>
            <person name="Banuett F."/>
            <person name="Kronstad J.W."/>
            <person name="Gold S.E."/>
            <person name="Muller O."/>
            <person name="Perlin M.H."/>
            <person name="Wosten H.A."/>
            <person name="de Vries R."/>
            <person name="Ruiz-Herrera J."/>
            <person name="Reynaga-Pena C.G."/>
            <person name="Snetselaar K."/>
            <person name="McCann M."/>
            <person name="Perez-Martin J."/>
            <person name="Feldbrugge M."/>
            <person name="Basse C.W."/>
            <person name="Steinberg G."/>
            <person name="Ibeas J.I."/>
            <person name="Holloman W."/>
            <person name="Guzman P."/>
            <person name="Farman M."/>
            <person name="Stajich J.E."/>
            <person name="Sentandreu R."/>
            <person name="Gonzalez-Prieto J.M."/>
            <person name="Kennell J.C."/>
            <person name="Molina L."/>
            <person name="Schirawski J."/>
            <person name="Mendoza-Mendoza A."/>
            <person name="Greilinger D."/>
            <person name="Munch K."/>
            <person name="Rossel N."/>
            <person name="Scherer M."/>
            <person name="Vranes M."/>
            <person name="Ladendorf O."/>
            <person name="Vincon V."/>
            <person name="Fuchs U."/>
            <person name="Sandrock B."/>
            <person name="Meng S."/>
            <person name="Ho E.C."/>
            <person name="Cahill M.J."/>
            <person name="Boyce K.J."/>
            <person name="Klose J."/>
            <person name="Klosterman S.J."/>
            <person name="Deelstra H.J."/>
            <person name="Ortiz-Castellanos L."/>
            <person name="Li W."/>
            <person name="Sanchez-Alonso P."/>
            <person name="Schreier P.H."/>
            <person name="Hauser-Hahn I."/>
            <person name="Vaupel M."/>
            <person name="Koopmann E."/>
            <person name="Friedrich G."/>
            <person name="Voss H."/>
            <person name="Schluter T."/>
            <person name="Margolis J."/>
            <person name="Platt D."/>
            <person name="Swimmer C."/>
            <person name="Gnirke A."/>
            <person name="Chen F."/>
            <person name="Vysotskaia V."/>
            <person name="Mannhaupt G."/>
            <person name="Guldener U."/>
            <person name="Munsterkotter M."/>
            <person name="Haase D."/>
            <person name="Oesterheld M."/>
            <person name="Mewes H.W."/>
            <person name="Mauceli E.W."/>
            <person name="DeCaprio D."/>
            <person name="Wade C.M."/>
            <person name="Butler J."/>
            <person name="Young S."/>
            <person name="Jaffe D.B."/>
            <person name="Calvo S."/>
            <person name="Nusbaum C."/>
            <person name="Galagan J."/>
            <person name="Birren B.W."/>
        </authorList>
    </citation>
    <scope>NUCLEOTIDE SEQUENCE [LARGE SCALE GENOMIC DNA]</scope>
    <source>
        <strain evidence="3">DSM 14603 / FGSC 9021 / UM521</strain>
    </source>
</reference>
<dbReference type="VEuPathDB" id="FungiDB:UMAG_11159"/>
<dbReference type="AlphaFoldDB" id="A0A0D1BZ70"/>
<protein>
    <submittedName>
        <fullName evidence="2">Uncharacterized protein</fullName>
    </submittedName>
</protein>
<organism evidence="2 3">
    <name type="scientific">Mycosarcoma maydis</name>
    <name type="common">Corn smut fungus</name>
    <name type="synonym">Ustilago maydis</name>
    <dbReference type="NCBI Taxonomy" id="5270"/>
    <lineage>
        <taxon>Eukaryota</taxon>
        <taxon>Fungi</taxon>
        <taxon>Dikarya</taxon>
        <taxon>Basidiomycota</taxon>
        <taxon>Ustilaginomycotina</taxon>
        <taxon>Ustilaginomycetes</taxon>
        <taxon>Ustilaginales</taxon>
        <taxon>Ustilaginaceae</taxon>
        <taxon>Mycosarcoma</taxon>
    </lineage>
</organism>
<evidence type="ECO:0000256" key="1">
    <source>
        <dbReference type="SAM" id="MobiDB-lite"/>
    </source>
</evidence>
<dbReference type="RefSeq" id="XP_011391361.1">
    <property type="nucleotide sequence ID" value="XM_011393059.1"/>
</dbReference>
<evidence type="ECO:0000313" key="2">
    <source>
        <dbReference type="EMBL" id="KIS67037.1"/>
    </source>
</evidence>